<dbReference type="InterPro" id="IPR050662">
    <property type="entry name" value="Sec-metab_biosynth-thioest"/>
</dbReference>
<evidence type="ECO:0000313" key="2">
    <source>
        <dbReference type="EMBL" id="KSW11591.1"/>
    </source>
</evidence>
<gene>
    <name evidence="2" type="ORF">CF15_01800</name>
</gene>
<organism evidence="2 3">
    <name type="scientific">Pyrodictium occultum</name>
    <dbReference type="NCBI Taxonomy" id="2309"/>
    <lineage>
        <taxon>Archaea</taxon>
        <taxon>Thermoproteota</taxon>
        <taxon>Thermoprotei</taxon>
        <taxon>Desulfurococcales</taxon>
        <taxon>Pyrodictiaceae</taxon>
        <taxon>Pyrodictium</taxon>
    </lineage>
</organism>
<name>A0A0V8RU53_PYROC</name>
<dbReference type="STRING" id="2309.CF15_01800"/>
<dbReference type="AlphaFoldDB" id="A0A0V8RU53"/>
<sequence>MGRRDLEVVREGVDSFMERVLELYAWSGAPREEVEGMKHYHPASRMLEAYRRAAELDWRPLSGGSVLNASGLELRVVEAPGHTPGHIVLVADGLVFTGDTVLPGITPHVTLHSLDEDPLGSYLETLRRIEELGPLTGLPGHRGVIRDTAARAREIRAHHEQRLREVLDLLRRHGPLTGYEAARMMRWRTGYSSWSEYPVPERFFALGEALAHLRHLEERGLAERVERGGLLAWRAA</sequence>
<accession>A0A0V8RU53</accession>
<dbReference type="Proteomes" id="UP000053352">
    <property type="component" value="Unassembled WGS sequence"/>
</dbReference>
<dbReference type="EMBL" id="LNTB01000001">
    <property type="protein sequence ID" value="KSW11591.1"/>
    <property type="molecule type" value="Genomic_DNA"/>
</dbReference>
<dbReference type="Pfam" id="PF00753">
    <property type="entry name" value="Lactamase_B"/>
    <property type="match status" value="1"/>
</dbReference>
<comment type="caution">
    <text evidence="2">The sequence shown here is derived from an EMBL/GenBank/DDBJ whole genome shotgun (WGS) entry which is preliminary data.</text>
</comment>
<evidence type="ECO:0000259" key="1">
    <source>
        <dbReference type="Pfam" id="PF00753"/>
    </source>
</evidence>
<proteinExistence type="predicted"/>
<dbReference type="RefSeq" id="WP_058370266.1">
    <property type="nucleotide sequence ID" value="NZ_LNTB01000001.1"/>
</dbReference>
<dbReference type="Gene3D" id="1.10.10.10">
    <property type="entry name" value="Winged helix-like DNA-binding domain superfamily/Winged helix DNA-binding domain"/>
    <property type="match status" value="1"/>
</dbReference>
<dbReference type="OrthoDB" id="197151at2157"/>
<reference evidence="2 3" key="1">
    <citation type="submission" date="2015-11" db="EMBL/GenBank/DDBJ databases">
        <title>Genome sequence of Pyrodictium occultum PL-19, a marine hyperthermophilic archaeon isolated from Volcano, Italy.</title>
        <authorList>
            <person name="Utturkar S."/>
            <person name="Huber H."/>
            <person name="Leptihn S."/>
            <person name="Brown S."/>
            <person name="Stetter K.O."/>
            <person name="Podar M."/>
        </authorList>
    </citation>
    <scope>NUCLEOTIDE SEQUENCE [LARGE SCALE GENOMIC DNA]</scope>
    <source>
        <strain evidence="2 3">PL-19</strain>
    </source>
</reference>
<dbReference type="PANTHER" id="PTHR23131">
    <property type="entry name" value="ENDORIBONUCLEASE LACTB2"/>
    <property type="match status" value="1"/>
</dbReference>
<dbReference type="InterPro" id="IPR001279">
    <property type="entry name" value="Metallo-B-lactamas"/>
</dbReference>
<protein>
    <recommendedName>
        <fullName evidence="1">Metallo-beta-lactamase domain-containing protein</fullName>
    </recommendedName>
</protein>
<dbReference type="SUPFAM" id="SSF56281">
    <property type="entry name" value="Metallo-hydrolase/oxidoreductase"/>
    <property type="match status" value="1"/>
</dbReference>
<dbReference type="Gene3D" id="3.60.15.10">
    <property type="entry name" value="Ribonuclease Z/Hydroxyacylglutathione hydrolase-like"/>
    <property type="match status" value="1"/>
</dbReference>
<dbReference type="InterPro" id="IPR036866">
    <property type="entry name" value="RibonucZ/Hydroxyglut_hydro"/>
</dbReference>
<dbReference type="InterPro" id="IPR036388">
    <property type="entry name" value="WH-like_DNA-bd_sf"/>
</dbReference>
<keyword evidence="3" id="KW-1185">Reference proteome</keyword>
<evidence type="ECO:0000313" key="3">
    <source>
        <dbReference type="Proteomes" id="UP000053352"/>
    </source>
</evidence>
<feature type="domain" description="Metallo-beta-lactamase" evidence="1">
    <location>
        <begin position="46"/>
        <end position="141"/>
    </location>
</feature>
<dbReference type="PANTHER" id="PTHR23131:SF4">
    <property type="entry name" value="METALLO-BETA-LACTAMASE SUPERFAMILY POTEIN"/>
    <property type="match status" value="1"/>
</dbReference>